<dbReference type="GO" id="GO:0047617">
    <property type="term" value="F:fatty acyl-CoA hydrolase activity"/>
    <property type="evidence" value="ECO:0007669"/>
    <property type="project" value="TreeGrafter"/>
</dbReference>
<protein>
    <recommendedName>
        <fullName evidence="8">Acyl-coenzyme A thioesterase 1-like</fullName>
    </recommendedName>
</protein>
<dbReference type="FunFam" id="2.60.40.2240:FF:000001">
    <property type="entry name" value="acyl-coenzyme A thioesterase 4"/>
    <property type="match status" value="1"/>
</dbReference>
<accession>A0A8T2PEW4</accession>
<evidence type="ECO:0000256" key="2">
    <source>
        <dbReference type="ARBA" id="ARBA00022832"/>
    </source>
</evidence>
<dbReference type="AlphaFoldDB" id="A0A8T2PEW4"/>
<comment type="similarity">
    <text evidence="1">Belongs to the C/M/P thioester hydrolase family.</text>
</comment>
<evidence type="ECO:0000259" key="5">
    <source>
        <dbReference type="Pfam" id="PF08840"/>
    </source>
</evidence>
<feature type="domain" description="Acyl-CoA thioester hydrolase/bile acid-CoA amino acid N-acetyltransferase" evidence="4">
    <location>
        <begin position="52"/>
        <end position="175"/>
    </location>
</feature>
<dbReference type="OrthoDB" id="6347013at2759"/>
<dbReference type="Gene3D" id="2.60.40.2240">
    <property type="entry name" value="Acyl-CoA thioester hydrolase/BAAT N-terminal domain"/>
    <property type="match status" value="1"/>
</dbReference>
<feature type="active site" description="Charge relay system" evidence="3">
    <location>
        <position position="266"/>
    </location>
</feature>
<dbReference type="InterPro" id="IPR042490">
    <property type="entry name" value="Thio_Ohase/BAAT_N"/>
</dbReference>
<dbReference type="Pfam" id="PF08840">
    <property type="entry name" value="BAAT_C"/>
    <property type="match status" value="1"/>
</dbReference>
<dbReference type="GO" id="GO:0006631">
    <property type="term" value="P:fatty acid metabolic process"/>
    <property type="evidence" value="ECO:0007669"/>
    <property type="project" value="UniProtKB-KW"/>
</dbReference>
<dbReference type="InterPro" id="IPR014940">
    <property type="entry name" value="BAAT_C"/>
</dbReference>
<feature type="domain" description="BAAT/Acyl-CoA thioester hydrolase C-terminal" evidence="5">
    <location>
        <begin position="238"/>
        <end position="445"/>
    </location>
</feature>
<dbReference type="SUPFAM" id="SSF53474">
    <property type="entry name" value="alpha/beta-Hydrolases"/>
    <property type="match status" value="1"/>
</dbReference>
<dbReference type="GO" id="GO:0006637">
    <property type="term" value="P:acyl-CoA metabolic process"/>
    <property type="evidence" value="ECO:0007669"/>
    <property type="project" value="InterPro"/>
</dbReference>
<sequence length="454" mass="49997">MLHLPMAMFMRNGSCARFATSRSFYKCLSGTAASMSSGVRLRILPSYRCLFDEPVNIKVEGLAPEQSVELKAKLTDDKGVTFKSSGIYKADRRGEIDLDSAPSLGGSYTGVEAMGLFWSLRPETPHAKFVKRNALGPCLYDLEVHSGESQGHVLARETNERGFMVEGMRRIPLKEERIRGTLFVPPGPGPFPGVIEMGVLGGGLSEVRGCLLANQGFVVLCLAYYGYQDLPKTMKKLDLEYFEEAIMFLRKLPEVKGPGIGVLSISKSGDLSLSMASYLNGVSATVLVNGCNANTMFPLSYKGMVIPPLRADLKKVRTTESGVLDVSNGLVDTMAPENRGSLIPIEQANCRFLFAVSGDDKNWKSGYYVEQMTKRLKDHGKHDYEVVVYPGAGHFLEVPYMPHCATSMHAAVGNVVVFGGDPRAHAKAQEDFWRSVPTFFKKYLDNRTFKNARL</sequence>
<reference evidence="6" key="1">
    <citation type="thesis" date="2021" institute="BYU ScholarsArchive" country="Provo, UT, USA">
        <title>Applications of and Algorithms for Genome Assembly and Genomic Analyses with an Emphasis on Marine Teleosts.</title>
        <authorList>
            <person name="Pickett B.D."/>
        </authorList>
    </citation>
    <scope>NUCLEOTIDE SEQUENCE</scope>
    <source>
        <strain evidence="6">HI-2016</strain>
    </source>
</reference>
<name>A0A8T2PEW4_9TELE</name>
<evidence type="ECO:0000313" key="6">
    <source>
        <dbReference type="EMBL" id="KAG9347297.1"/>
    </source>
</evidence>
<dbReference type="FunFam" id="3.40.50.1820:FF:000024">
    <property type="entry name" value="acyl-coenzyme A thioesterase 4"/>
    <property type="match status" value="1"/>
</dbReference>
<dbReference type="Gene3D" id="3.40.50.1820">
    <property type="entry name" value="alpha/beta hydrolase"/>
    <property type="match status" value="1"/>
</dbReference>
<dbReference type="PIRSF" id="PIRSF016521">
    <property type="entry name" value="Acyl-CoA_hydro"/>
    <property type="match status" value="1"/>
</dbReference>
<dbReference type="InterPro" id="IPR006862">
    <property type="entry name" value="Thio_Ohase/aa_AcTrfase"/>
</dbReference>
<keyword evidence="2" id="KW-0276">Fatty acid metabolism</keyword>
<keyword evidence="7" id="KW-1185">Reference proteome</keyword>
<feature type="active site" description="Charge relay system" evidence="3">
    <location>
        <position position="360"/>
    </location>
</feature>
<comment type="caution">
    <text evidence="6">The sequence shown here is derived from an EMBL/GenBank/DDBJ whole genome shotgun (WGS) entry which is preliminary data.</text>
</comment>
<feature type="active site" description="Charge relay system" evidence="3">
    <location>
        <position position="394"/>
    </location>
</feature>
<keyword evidence="2" id="KW-0443">Lipid metabolism</keyword>
<organism evidence="6 7">
    <name type="scientific">Albula glossodonta</name>
    <name type="common">roundjaw bonefish</name>
    <dbReference type="NCBI Taxonomy" id="121402"/>
    <lineage>
        <taxon>Eukaryota</taxon>
        <taxon>Metazoa</taxon>
        <taxon>Chordata</taxon>
        <taxon>Craniata</taxon>
        <taxon>Vertebrata</taxon>
        <taxon>Euteleostomi</taxon>
        <taxon>Actinopterygii</taxon>
        <taxon>Neopterygii</taxon>
        <taxon>Teleostei</taxon>
        <taxon>Albuliformes</taxon>
        <taxon>Albulidae</taxon>
        <taxon>Albula</taxon>
    </lineage>
</organism>
<dbReference type="Pfam" id="PF04775">
    <property type="entry name" value="Bile_Hydr_Trans"/>
    <property type="match status" value="1"/>
</dbReference>
<evidence type="ECO:0000259" key="4">
    <source>
        <dbReference type="Pfam" id="PF04775"/>
    </source>
</evidence>
<dbReference type="PANTHER" id="PTHR10824:SF17">
    <property type="entry name" value="ACYL-COENZYME A THIOESTERASE 6"/>
    <property type="match status" value="1"/>
</dbReference>
<dbReference type="EMBL" id="JAFBMS010000013">
    <property type="protein sequence ID" value="KAG9347297.1"/>
    <property type="molecule type" value="Genomic_DNA"/>
</dbReference>
<evidence type="ECO:0000256" key="3">
    <source>
        <dbReference type="PIRSR" id="PIRSR016521-1"/>
    </source>
</evidence>
<evidence type="ECO:0000313" key="7">
    <source>
        <dbReference type="Proteomes" id="UP000824540"/>
    </source>
</evidence>
<gene>
    <name evidence="6" type="ORF">JZ751_004864</name>
</gene>
<proteinExistence type="inferred from homology"/>
<dbReference type="Proteomes" id="UP000824540">
    <property type="component" value="Unassembled WGS sequence"/>
</dbReference>
<dbReference type="InterPro" id="IPR016662">
    <property type="entry name" value="Acyl-CoA_thioEstase_long-chain"/>
</dbReference>
<evidence type="ECO:0008006" key="8">
    <source>
        <dbReference type="Google" id="ProtNLM"/>
    </source>
</evidence>
<evidence type="ECO:0000256" key="1">
    <source>
        <dbReference type="ARBA" id="ARBA00006538"/>
    </source>
</evidence>
<dbReference type="InterPro" id="IPR029058">
    <property type="entry name" value="AB_hydrolase_fold"/>
</dbReference>
<dbReference type="PANTHER" id="PTHR10824">
    <property type="entry name" value="ACYL-COENZYME A THIOESTERASE-RELATED"/>
    <property type="match status" value="1"/>
</dbReference>